<sequence>MAARHKLGASWRQRTAKSQAGQAFIGGSLDAKPPAGHGESAGNTERLRQLRKAGWLFGPRRQSVRCQQGLQHGAGQLPSEAPQACWGECPPSTLSWDRDPREAWVKSKPCPGGWRAPGLLLALAVVTARAVEGGFLALLTALPSPRANQTALVDVARDTATISVTPAQSNRSWVVLFDGQSGCVCYRPPGHRACFLHPMEPQDQENLQLLVNTSWVPGSHGPSQDTGHAQELLAVLGRHEVNPAQMGAAVRHLCVRTPIYWARRTEGPLRQRLIYLCIDIGFPSNVCASVRFYYLPD</sequence>
<reference evidence="5" key="1">
    <citation type="submission" date="2025-08" db="UniProtKB">
        <authorList>
            <consortium name="RefSeq"/>
        </authorList>
    </citation>
    <scope>IDENTIFICATION</scope>
</reference>
<gene>
    <name evidence="5" type="primary">BRICD5</name>
</gene>
<dbReference type="STRING" id="127582.A0A2Y9DF07"/>
<dbReference type="Proteomes" id="UP000248480">
    <property type="component" value="Unplaced"/>
</dbReference>
<dbReference type="GeneID" id="101350189"/>
<evidence type="ECO:0000313" key="5">
    <source>
        <dbReference type="RefSeq" id="XP_004373453.1"/>
    </source>
</evidence>
<dbReference type="Pfam" id="PF04089">
    <property type="entry name" value="BRICHOS"/>
    <property type="match status" value="1"/>
</dbReference>
<evidence type="ECO:0000259" key="3">
    <source>
        <dbReference type="PROSITE" id="PS50869"/>
    </source>
</evidence>
<dbReference type="RefSeq" id="XP_004373453.1">
    <property type="nucleotide sequence ID" value="XM_004373396.1"/>
</dbReference>
<dbReference type="InterPro" id="IPR051772">
    <property type="entry name" value="Gastrokine"/>
</dbReference>
<evidence type="ECO:0000313" key="4">
    <source>
        <dbReference type="Proteomes" id="UP000248480"/>
    </source>
</evidence>
<feature type="region of interest" description="Disordered" evidence="2">
    <location>
        <begin position="1"/>
        <end position="20"/>
    </location>
</feature>
<dbReference type="FunFam" id="3.30.390.150:FF:000002">
    <property type="entry name" value="BRICHOS domain containing 5"/>
    <property type="match status" value="1"/>
</dbReference>
<dbReference type="Gene3D" id="3.30.390.150">
    <property type="match status" value="1"/>
</dbReference>
<dbReference type="CTD" id="283870"/>
<evidence type="ECO:0000256" key="1">
    <source>
        <dbReference type="ARBA" id="ARBA00023157"/>
    </source>
</evidence>
<dbReference type="PROSITE" id="PS50869">
    <property type="entry name" value="BRICHOS"/>
    <property type="match status" value="1"/>
</dbReference>
<dbReference type="InParanoid" id="A0A2Y9DF07"/>
<dbReference type="FunCoup" id="A0A2Y9DF07">
    <property type="interactions" value="216"/>
</dbReference>
<organism evidence="4 5">
    <name type="scientific">Trichechus manatus latirostris</name>
    <name type="common">Florida manatee</name>
    <dbReference type="NCBI Taxonomy" id="127582"/>
    <lineage>
        <taxon>Eukaryota</taxon>
        <taxon>Metazoa</taxon>
        <taxon>Chordata</taxon>
        <taxon>Craniata</taxon>
        <taxon>Vertebrata</taxon>
        <taxon>Euteleostomi</taxon>
        <taxon>Mammalia</taxon>
        <taxon>Eutheria</taxon>
        <taxon>Afrotheria</taxon>
        <taxon>Sirenia</taxon>
        <taxon>Trichechidae</taxon>
        <taxon>Trichechus</taxon>
    </lineage>
</organism>
<dbReference type="PANTHER" id="PTHR16483">
    <property type="entry name" value="GASTROKINE 1"/>
    <property type="match status" value="1"/>
</dbReference>
<dbReference type="OrthoDB" id="8770254at2759"/>
<dbReference type="InterPro" id="IPR007084">
    <property type="entry name" value="BRICHOS_dom"/>
</dbReference>
<feature type="region of interest" description="Disordered" evidence="2">
    <location>
        <begin position="25"/>
        <end position="45"/>
    </location>
</feature>
<name>A0A2Y9DF07_TRIMA</name>
<keyword evidence="1" id="KW-1015">Disulfide bond</keyword>
<proteinExistence type="predicted"/>
<dbReference type="SMART" id="SM01039">
    <property type="entry name" value="BRICHOS"/>
    <property type="match status" value="1"/>
</dbReference>
<accession>A0A2Y9DF07</accession>
<dbReference type="AlphaFoldDB" id="A0A2Y9DF07"/>
<feature type="domain" description="BRICHOS" evidence="3">
    <location>
        <begin position="167"/>
        <end position="262"/>
    </location>
</feature>
<keyword evidence="4" id="KW-1185">Reference proteome</keyword>
<dbReference type="KEGG" id="tmu:101350189"/>
<evidence type="ECO:0000256" key="2">
    <source>
        <dbReference type="SAM" id="MobiDB-lite"/>
    </source>
</evidence>
<protein>
    <submittedName>
        <fullName evidence="5">BRICHOS domain-containing protein 5</fullName>
    </submittedName>
</protein>